<organism evidence="2 3">
    <name type="scientific">Roseovarius nanhaiticus</name>
    <dbReference type="NCBI Taxonomy" id="573024"/>
    <lineage>
        <taxon>Bacteria</taxon>
        <taxon>Pseudomonadati</taxon>
        <taxon>Pseudomonadota</taxon>
        <taxon>Alphaproteobacteria</taxon>
        <taxon>Rhodobacterales</taxon>
        <taxon>Roseobacteraceae</taxon>
        <taxon>Roseovarius</taxon>
    </lineage>
</organism>
<feature type="compositionally biased region" description="Low complexity" evidence="1">
    <location>
        <begin position="147"/>
        <end position="158"/>
    </location>
</feature>
<keyword evidence="3" id="KW-1185">Reference proteome</keyword>
<dbReference type="STRING" id="573024.SAMN05216208_3577"/>
<sequence length="189" mass="19046">MTDPTSKTSEDLKQQAKTATADLKESARETAKDAAGAVRSEASRRAESAKSGVAGEVSDVASALRKAADDMRDGSPQERTFGQIAGSLADVSDQIRDKDLGEMANEISSFAKRNPLLFLGGAALAGFAATRFATASARRGDDGADTSAPVSASSVHASRGTAVQTNVQTGAPAVHGTAATGTTTTGGAS</sequence>
<evidence type="ECO:0000313" key="2">
    <source>
        <dbReference type="EMBL" id="SIS26213.1"/>
    </source>
</evidence>
<dbReference type="AlphaFoldDB" id="A0A1N7HN37"/>
<feature type="compositionally biased region" description="Basic and acidic residues" evidence="1">
    <location>
        <begin position="66"/>
        <end position="76"/>
    </location>
</feature>
<feature type="region of interest" description="Disordered" evidence="1">
    <location>
        <begin position="1"/>
        <end position="88"/>
    </location>
</feature>
<reference evidence="2 3" key="1">
    <citation type="submission" date="2017-01" db="EMBL/GenBank/DDBJ databases">
        <authorList>
            <person name="Mah S.A."/>
            <person name="Swanson W.J."/>
            <person name="Moy G.W."/>
            <person name="Vacquier V.D."/>
        </authorList>
    </citation>
    <scope>NUCLEOTIDE SEQUENCE [LARGE SCALE GENOMIC DNA]</scope>
    <source>
        <strain evidence="2 3">DSM 29590</strain>
    </source>
</reference>
<feature type="compositionally biased region" description="Basic and acidic residues" evidence="1">
    <location>
        <begin position="22"/>
        <end position="32"/>
    </location>
</feature>
<dbReference type="EMBL" id="FTNV01000006">
    <property type="protein sequence ID" value="SIS26213.1"/>
    <property type="molecule type" value="Genomic_DNA"/>
</dbReference>
<gene>
    <name evidence="2" type="ORF">SAMN05421666_3480</name>
</gene>
<feature type="region of interest" description="Disordered" evidence="1">
    <location>
        <begin position="135"/>
        <end position="189"/>
    </location>
</feature>
<dbReference type="RefSeq" id="WP_076535563.1">
    <property type="nucleotide sequence ID" value="NZ_FOAC01000007.1"/>
</dbReference>
<evidence type="ECO:0008006" key="4">
    <source>
        <dbReference type="Google" id="ProtNLM"/>
    </source>
</evidence>
<name>A0A1N7HN37_9RHOB</name>
<dbReference type="OrthoDB" id="7744082at2"/>
<dbReference type="Proteomes" id="UP000186019">
    <property type="component" value="Unassembled WGS sequence"/>
</dbReference>
<accession>A0A1N7HN37</accession>
<feature type="compositionally biased region" description="Low complexity" evidence="1">
    <location>
        <begin position="169"/>
        <end position="189"/>
    </location>
</feature>
<protein>
    <recommendedName>
        <fullName evidence="4">Membrane-anchored ribosome-binding protein, inhibits growth in stationary phase, ElaB/YqjD/DUF883 family</fullName>
    </recommendedName>
</protein>
<proteinExistence type="predicted"/>
<evidence type="ECO:0000313" key="3">
    <source>
        <dbReference type="Proteomes" id="UP000186019"/>
    </source>
</evidence>
<evidence type="ECO:0000256" key="1">
    <source>
        <dbReference type="SAM" id="MobiDB-lite"/>
    </source>
</evidence>